<protein>
    <submittedName>
        <fullName evidence="1">Kynurenine 3-monooxygenase, mitochondrial</fullName>
        <ecNumber evidence="1">1.14.13.9</ecNumber>
    </submittedName>
</protein>
<keyword evidence="2" id="KW-1185">Reference proteome</keyword>
<name>A0ACC1K5V5_9FUNG</name>
<evidence type="ECO:0000313" key="1">
    <source>
        <dbReference type="EMBL" id="KAJ2774010.1"/>
    </source>
</evidence>
<keyword evidence="1" id="KW-0560">Oxidoreductase</keyword>
<sequence length="489" mass="54115">MPHPSHAPRTPERRAVIVGGGLVGSLAACYLAKRGWRVDLYEKRPDSRKPDNRDSAEHRSINLAISERGLSALRRLDPALEARVKDLVIPMYGRMIHALDGQQTSHRYDVFGKHINSIGRGALIQLLLDEADRCPGVALHFGHEFVQADFDSGQAVFRDAARGGEHVTVGADLIVGADGAFSQVRQRMMAKGMMNYSQTYIEHGYCEFSMPPRRGDFALDPNHLHIWPRGSFMLIALPNPDWTFTCTLFMPWDKFGALAADGDIVSFFRTHFPDALQLMGEDRVHAEYTANPKGSLMYLKCSPHTHSHRAVLLGDAAHAMVPFYGQGMNCGFEDVEALDRIMIRILRAGGDLGSSTAALTDKQLRQALDEYSAARAEDTSAIVDLALDNYVEMRAKVADYAYVTRKYLEGLLHWLFPRQIIPLYTMVSFTSIPYTQVVARWNRQTLWLHRSITAAAIAAAVGGGVLLARLLGGPPALLRAVARVGARAP</sequence>
<evidence type="ECO:0000313" key="2">
    <source>
        <dbReference type="Proteomes" id="UP001140234"/>
    </source>
</evidence>
<comment type="caution">
    <text evidence="1">The sequence shown here is derived from an EMBL/GenBank/DDBJ whole genome shotgun (WGS) entry which is preliminary data.</text>
</comment>
<gene>
    <name evidence="1" type="primary">BNA4</name>
    <name evidence="1" type="ORF">IWQ57_001020</name>
</gene>
<reference evidence="1" key="1">
    <citation type="submission" date="2022-07" db="EMBL/GenBank/DDBJ databases">
        <title>Phylogenomic reconstructions and comparative analyses of Kickxellomycotina fungi.</title>
        <authorList>
            <person name="Reynolds N.K."/>
            <person name="Stajich J.E."/>
            <person name="Barry K."/>
            <person name="Grigoriev I.V."/>
            <person name="Crous P."/>
            <person name="Smith M.E."/>
        </authorList>
    </citation>
    <scope>NUCLEOTIDE SEQUENCE</scope>
    <source>
        <strain evidence="1">CBS 109366</strain>
    </source>
</reference>
<dbReference type="Proteomes" id="UP001140234">
    <property type="component" value="Unassembled WGS sequence"/>
</dbReference>
<accession>A0ACC1K5V5</accession>
<dbReference type="EC" id="1.14.13.9" evidence="1"/>
<dbReference type="EMBL" id="JANBUJ010000148">
    <property type="protein sequence ID" value="KAJ2774010.1"/>
    <property type="molecule type" value="Genomic_DNA"/>
</dbReference>
<organism evidence="1 2">
    <name type="scientific">Coemansia nantahalensis</name>
    <dbReference type="NCBI Taxonomy" id="2789366"/>
    <lineage>
        <taxon>Eukaryota</taxon>
        <taxon>Fungi</taxon>
        <taxon>Fungi incertae sedis</taxon>
        <taxon>Zoopagomycota</taxon>
        <taxon>Kickxellomycotina</taxon>
        <taxon>Kickxellomycetes</taxon>
        <taxon>Kickxellales</taxon>
        <taxon>Kickxellaceae</taxon>
        <taxon>Coemansia</taxon>
    </lineage>
</organism>
<proteinExistence type="predicted"/>